<name>A0A7K1GQI9_9FLAO</name>
<proteinExistence type="predicted"/>
<organism evidence="1 2">
    <name type="scientific">Myroides pelagicus</name>
    <dbReference type="NCBI Taxonomy" id="270914"/>
    <lineage>
        <taxon>Bacteria</taxon>
        <taxon>Pseudomonadati</taxon>
        <taxon>Bacteroidota</taxon>
        <taxon>Flavobacteriia</taxon>
        <taxon>Flavobacteriales</taxon>
        <taxon>Flavobacteriaceae</taxon>
        <taxon>Myroides</taxon>
    </lineage>
</organism>
<keyword evidence="2" id="KW-1185">Reference proteome</keyword>
<evidence type="ECO:0000313" key="1">
    <source>
        <dbReference type="EMBL" id="MTH31117.1"/>
    </source>
</evidence>
<dbReference type="EMBL" id="WMJY01000100">
    <property type="protein sequence ID" value="MTH31117.1"/>
    <property type="molecule type" value="Genomic_DNA"/>
</dbReference>
<feature type="non-terminal residue" evidence="1">
    <location>
        <position position="94"/>
    </location>
</feature>
<accession>A0A7K1GQI9</accession>
<comment type="caution">
    <text evidence="1">The sequence shown here is derived from an EMBL/GenBank/DDBJ whole genome shotgun (WGS) entry which is preliminary data.</text>
</comment>
<gene>
    <name evidence="1" type="ORF">GJV77_14730</name>
</gene>
<protein>
    <submittedName>
        <fullName evidence="1">IS21 family transposase</fullName>
    </submittedName>
</protein>
<dbReference type="AlphaFoldDB" id="A0A7K1GQI9"/>
<evidence type="ECO:0000313" key="2">
    <source>
        <dbReference type="Proteomes" id="UP000488936"/>
    </source>
</evidence>
<dbReference type="Proteomes" id="UP000488936">
    <property type="component" value="Unassembled WGS sequence"/>
</dbReference>
<sequence length="94" mass="10910">MANKTLPMYKVKQVLLFLDRGISQRNIALQTGINRRTIASYLERAQQTNFSFSQLVAMSDNDLAQCLNLMEKESILDDERRAHLESMYSYFSVE</sequence>
<reference evidence="1 2" key="1">
    <citation type="journal article" date="2006" name="Int. J. Syst. Evol. Microbiol.">
        <title>Myroides pelagicus sp. nov., isolated from seawater in Thailand.</title>
        <authorList>
            <person name="Yoon J."/>
            <person name="Maneerat S."/>
            <person name="Kawai F."/>
            <person name="Yokota A."/>
        </authorList>
    </citation>
    <scope>NUCLEOTIDE SEQUENCE [LARGE SCALE GENOMIC DNA]</scope>
    <source>
        <strain evidence="1 2">SM1T</strain>
    </source>
</reference>